<evidence type="ECO:0000256" key="3">
    <source>
        <dbReference type="ARBA" id="ARBA00023163"/>
    </source>
</evidence>
<dbReference type="Gene3D" id="3.40.50.2300">
    <property type="match status" value="2"/>
</dbReference>
<gene>
    <name evidence="5" type="primary">purR_3</name>
    <name evidence="5" type="ORF">GALL_349410</name>
</gene>
<dbReference type="SUPFAM" id="SSF47413">
    <property type="entry name" value="lambda repressor-like DNA-binding domains"/>
    <property type="match status" value="1"/>
</dbReference>
<dbReference type="InterPro" id="IPR010982">
    <property type="entry name" value="Lambda_DNA-bd_dom_sf"/>
</dbReference>
<dbReference type="Pfam" id="PF13377">
    <property type="entry name" value="Peripla_BP_3"/>
    <property type="match status" value="1"/>
</dbReference>
<proteinExistence type="predicted"/>
<evidence type="ECO:0000313" key="5">
    <source>
        <dbReference type="EMBL" id="OIQ83261.1"/>
    </source>
</evidence>
<evidence type="ECO:0000259" key="4">
    <source>
        <dbReference type="PROSITE" id="PS50932"/>
    </source>
</evidence>
<keyword evidence="1" id="KW-0805">Transcription regulation</keyword>
<dbReference type="CDD" id="cd06279">
    <property type="entry name" value="PBP1_LacI-like"/>
    <property type="match status" value="1"/>
</dbReference>
<dbReference type="SMART" id="SM00354">
    <property type="entry name" value="HTH_LACI"/>
    <property type="match status" value="1"/>
</dbReference>
<sequence>MSPGERQSLATVARALKVSTASVSNAFNRPDRVSDELRSRVLEHARSVGYAGPDPAARQLRRGRTDVVGLVFTDDLAFAFEDQASVVFLAGVAEACGASGRNLLMLAAGTPSAGSTRGTSGGPITAAAAVDGLIVYSVPDADPHLAAAVERGLPVVVVDQPRDHPHADWVGLDDRAAARDLARHVVELGHRRIGVICTRLGTTRYNGPASQERRLSATYAVQRERLAGLFEGFAEVGIGEGDVEVEERFLASRASGGEGLDAILSRRPDVTAICCLADVLALGVLDAAGRRGLRVAKDLTVTGFDDIPESADAGLTTVHQPLGLKGREAGRLLLERLAEAAPGRAVSGRHPRRVLLPAIIQVRRSSGPVTERSTS</sequence>
<accession>A0A1J5R513</accession>
<dbReference type="SUPFAM" id="SSF53822">
    <property type="entry name" value="Periplasmic binding protein-like I"/>
    <property type="match status" value="1"/>
</dbReference>
<dbReference type="GO" id="GO:0000976">
    <property type="term" value="F:transcription cis-regulatory region binding"/>
    <property type="evidence" value="ECO:0007669"/>
    <property type="project" value="TreeGrafter"/>
</dbReference>
<dbReference type="Gene3D" id="1.10.260.40">
    <property type="entry name" value="lambda repressor-like DNA-binding domains"/>
    <property type="match status" value="1"/>
</dbReference>
<dbReference type="PANTHER" id="PTHR30146">
    <property type="entry name" value="LACI-RELATED TRANSCRIPTIONAL REPRESSOR"/>
    <property type="match status" value="1"/>
</dbReference>
<evidence type="ECO:0000256" key="2">
    <source>
        <dbReference type="ARBA" id="ARBA00023125"/>
    </source>
</evidence>
<dbReference type="PROSITE" id="PS50932">
    <property type="entry name" value="HTH_LACI_2"/>
    <property type="match status" value="1"/>
</dbReference>
<dbReference type="InterPro" id="IPR028082">
    <property type="entry name" value="Peripla_BP_I"/>
</dbReference>
<dbReference type="InterPro" id="IPR000843">
    <property type="entry name" value="HTH_LacI"/>
</dbReference>
<dbReference type="CDD" id="cd01392">
    <property type="entry name" value="HTH_LacI"/>
    <property type="match status" value="1"/>
</dbReference>
<dbReference type="AlphaFoldDB" id="A0A1J5R513"/>
<protein>
    <submittedName>
        <fullName evidence="5">HTH-type transcriptional repressor PurR</fullName>
    </submittedName>
</protein>
<name>A0A1J5R513_9ZZZZ</name>
<dbReference type="PANTHER" id="PTHR30146:SF138">
    <property type="entry name" value="TRANSCRIPTIONAL REGULATORY PROTEIN"/>
    <property type="match status" value="1"/>
</dbReference>
<dbReference type="InterPro" id="IPR046335">
    <property type="entry name" value="LacI/GalR-like_sensor"/>
</dbReference>
<reference evidence="5" key="1">
    <citation type="submission" date="2016-10" db="EMBL/GenBank/DDBJ databases">
        <title>Sequence of Gallionella enrichment culture.</title>
        <authorList>
            <person name="Poehlein A."/>
            <person name="Muehling M."/>
            <person name="Daniel R."/>
        </authorList>
    </citation>
    <scope>NUCLEOTIDE SEQUENCE</scope>
</reference>
<feature type="domain" description="HTH lacI-type" evidence="4">
    <location>
        <begin position="7"/>
        <end position="62"/>
    </location>
</feature>
<keyword evidence="3" id="KW-0804">Transcription</keyword>
<dbReference type="GO" id="GO:0003700">
    <property type="term" value="F:DNA-binding transcription factor activity"/>
    <property type="evidence" value="ECO:0007669"/>
    <property type="project" value="TreeGrafter"/>
</dbReference>
<comment type="caution">
    <text evidence="5">The sequence shown here is derived from an EMBL/GenBank/DDBJ whole genome shotgun (WGS) entry which is preliminary data.</text>
</comment>
<keyword evidence="2" id="KW-0238">DNA-binding</keyword>
<evidence type="ECO:0000256" key="1">
    <source>
        <dbReference type="ARBA" id="ARBA00023015"/>
    </source>
</evidence>
<dbReference type="EMBL" id="MLJW01000719">
    <property type="protein sequence ID" value="OIQ83261.1"/>
    <property type="molecule type" value="Genomic_DNA"/>
</dbReference>
<organism evidence="5">
    <name type="scientific">mine drainage metagenome</name>
    <dbReference type="NCBI Taxonomy" id="410659"/>
    <lineage>
        <taxon>unclassified sequences</taxon>
        <taxon>metagenomes</taxon>
        <taxon>ecological metagenomes</taxon>
    </lineage>
</organism>